<name>A0A9W8HWT2_9FUNG</name>
<sequence length="162" mass="16901">MGGNGGPLPPAGSAVALTRNQFAQECGGVLLDPGTNEVCLLFYPDTSEWRLPMGRPDAMAAINSTATGAQANKASESAVEPSMAGCEPPAHAAQRQISQITGYRCSHLHPTVTANSQKDACAYMGPQMVEPLALQIEQRPVPAPATSSSPRMSHELPSFDVG</sequence>
<evidence type="ECO:0000313" key="2">
    <source>
        <dbReference type="EMBL" id="KAJ2806308.1"/>
    </source>
</evidence>
<reference evidence="2" key="1">
    <citation type="submission" date="2022-07" db="EMBL/GenBank/DDBJ databases">
        <title>Phylogenomic reconstructions and comparative analyses of Kickxellomycotina fungi.</title>
        <authorList>
            <person name="Reynolds N.K."/>
            <person name="Stajich J.E."/>
            <person name="Barry K."/>
            <person name="Grigoriev I.V."/>
            <person name="Crous P."/>
            <person name="Smith M.E."/>
        </authorList>
    </citation>
    <scope>NUCLEOTIDE SEQUENCE</scope>
    <source>
        <strain evidence="2">NRRL 1565</strain>
    </source>
</reference>
<organism evidence="2 3">
    <name type="scientific">Coemansia guatemalensis</name>
    <dbReference type="NCBI Taxonomy" id="2761395"/>
    <lineage>
        <taxon>Eukaryota</taxon>
        <taxon>Fungi</taxon>
        <taxon>Fungi incertae sedis</taxon>
        <taxon>Zoopagomycota</taxon>
        <taxon>Kickxellomycotina</taxon>
        <taxon>Kickxellomycetes</taxon>
        <taxon>Kickxellales</taxon>
        <taxon>Kickxellaceae</taxon>
        <taxon>Coemansia</taxon>
    </lineage>
</organism>
<proteinExistence type="predicted"/>
<protein>
    <submittedName>
        <fullName evidence="2">Uncharacterized protein</fullName>
    </submittedName>
</protein>
<dbReference type="EMBL" id="JANBUO010000202">
    <property type="protein sequence ID" value="KAJ2806308.1"/>
    <property type="molecule type" value="Genomic_DNA"/>
</dbReference>
<evidence type="ECO:0000256" key="1">
    <source>
        <dbReference type="SAM" id="MobiDB-lite"/>
    </source>
</evidence>
<dbReference type="OrthoDB" id="5573832at2759"/>
<dbReference type="Proteomes" id="UP001140094">
    <property type="component" value="Unassembled WGS sequence"/>
</dbReference>
<dbReference type="AlphaFoldDB" id="A0A9W8HWT2"/>
<feature type="region of interest" description="Disordered" evidence="1">
    <location>
        <begin position="138"/>
        <end position="162"/>
    </location>
</feature>
<accession>A0A9W8HWT2</accession>
<gene>
    <name evidence="2" type="ORF">H4R20_001733</name>
</gene>
<keyword evidence="3" id="KW-1185">Reference proteome</keyword>
<feature type="non-terminal residue" evidence="2">
    <location>
        <position position="162"/>
    </location>
</feature>
<comment type="caution">
    <text evidence="2">The sequence shown here is derived from an EMBL/GenBank/DDBJ whole genome shotgun (WGS) entry which is preliminary data.</text>
</comment>
<evidence type="ECO:0000313" key="3">
    <source>
        <dbReference type="Proteomes" id="UP001140094"/>
    </source>
</evidence>